<keyword evidence="3" id="KW-1185">Reference proteome</keyword>
<evidence type="ECO:0000256" key="1">
    <source>
        <dbReference type="SAM" id="MobiDB-lite"/>
    </source>
</evidence>
<feature type="compositionally biased region" description="Low complexity" evidence="1">
    <location>
        <begin position="332"/>
        <end position="344"/>
    </location>
</feature>
<dbReference type="OrthoDB" id="331158at2759"/>
<dbReference type="VEuPathDB" id="ToxoDB:BESB_040610"/>
<name>A0A2A9MNR4_BESBE</name>
<evidence type="ECO:0000313" key="2">
    <source>
        <dbReference type="EMBL" id="PFH37603.1"/>
    </source>
</evidence>
<sequence length="425" mass="43486">MWSIFAPEALTSPSEVVNNTAASCQSRTEADSGRSSMDATATASGAAAKSGRLSDDAQETPGGNAKKANGVGSQRGGNGSGAGASQAAKQRQRRQPPQARSGEDAAAVTSGPQAKEGEEEDWVEAQSKRLGRSQKASTKQAQKQKDAIDEAQRVLSSVWALTQAHPSVVPTYELLALFPLASPLLSVAGAKASSEASPKRGSKGGASQAAGDAQPSQTGAPAPVGVYETSHGGRGSSANTNRRGNAAQRGSGGSGKAGGAGGVRVAYVQVLGQTAGAAENPTGATVARSGEQQDPPGKPSSGRNNRQNKASSSGEDAGADKPSTQHRRHQQTKQGHGAKQGQAGPVIRNDRRGEAGSRHQKPPHQQVPTAAEDDDAVGDMIRRKLREAMTIEDLQLAVNEARGAGLIFEAQLGEKKLLKMSAGGF</sequence>
<dbReference type="EMBL" id="NWUJ01000002">
    <property type="protein sequence ID" value="PFH37603.1"/>
    <property type="molecule type" value="Genomic_DNA"/>
</dbReference>
<feature type="region of interest" description="Disordered" evidence="1">
    <location>
        <begin position="278"/>
        <end position="376"/>
    </location>
</feature>
<dbReference type="AlphaFoldDB" id="A0A2A9MNR4"/>
<organism evidence="2 3">
    <name type="scientific">Besnoitia besnoiti</name>
    <name type="common">Apicomplexan protozoan</name>
    <dbReference type="NCBI Taxonomy" id="94643"/>
    <lineage>
        <taxon>Eukaryota</taxon>
        <taxon>Sar</taxon>
        <taxon>Alveolata</taxon>
        <taxon>Apicomplexa</taxon>
        <taxon>Conoidasida</taxon>
        <taxon>Coccidia</taxon>
        <taxon>Eucoccidiorida</taxon>
        <taxon>Eimeriorina</taxon>
        <taxon>Sarcocystidae</taxon>
        <taxon>Besnoitia</taxon>
    </lineage>
</organism>
<proteinExistence type="predicted"/>
<comment type="caution">
    <text evidence="2">The sequence shown here is derived from an EMBL/GenBank/DDBJ whole genome shotgun (WGS) entry which is preliminary data.</text>
</comment>
<feature type="compositionally biased region" description="Polar residues" evidence="1">
    <location>
        <begin position="301"/>
        <end position="314"/>
    </location>
</feature>
<dbReference type="RefSeq" id="XP_029221612.1">
    <property type="nucleotide sequence ID" value="XM_029362647.1"/>
</dbReference>
<feature type="region of interest" description="Disordered" evidence="1">
    <location>
        <begin position="1"/>
        <end position="149"/>
    </location>
</feature>
<feature type="compositionally biased region" description="Gly residues" evidence="1">
    <location>
        <begin position="73"/>
        <end position="82"/>
    </location>
</feature>
<dbReference type="GeneID" id="40309042"/>
<feature type="compositionally biased region" description="Low complexity" evidence="1">
    <location>
        <begin position="83"/>
        <end position="100"/>
    </location>
</feature>
<gene>
    <name evidence="2" type="ORF">BESB_040610</name>
</gene>
<feature type="compositionally biased region" description="Gly residues" evidence="1">
    <location>
        <begin position="250"/>
        <end position="260"/>
    </location>
</feature>
<feature type="region of interest" description="Disordered" evidence="1">
    <location>
        <begin position="188"/>
        <end position="260"/>
    </location>
</feature>
<feature type="compositionally biased region" description="Basic and acidic residues" evidence="1">
    <location>
        <begin position="348"/>
        <end position="357"/>
    </location>
</feature>
<accession>A0A2A9MNR4</accession>
<reference evidence="2 3" key="1">
    <citation type="submission" date="2017-09" db="EMBL/GenBank/DDBJ databases">
        <title>Genome sequencing of Besnoitia besnoiti strain Bb-Ger1.</title>
        <authorList>
            <person name="Schares G."/>
            <person name="Venepally P."/>
            <person name="Lorenzi H.A."/>
        </authorList>
    </citation>
    <scope>NUCLEOTIDE SEQUENCE [LARGE SCALE GENOMIC DNA]</scope>
    <source>
        <strain evidence="2 3">Bb-Ger1</strain>
    </source>
</reference>
<feature type="compositionally biased region" description="Low complexity" evidence="1">
    <location>
        <begin position="39"/>
        <end position="51"/>
    </location>
</feature>
<protein>
    <submittedName>
        <fullName evidence="2">Uncharacterized protein</fullName>
    </submittedName>
</protein>
<evidence type="ECO:0000313" key="3">
    <source>
        <dbReference type="Proteomes" id="UP000224006"/>
    </source>
</evidence>
<dbReference type="Proteomes" id="UP000224006">
    <property type="component" value="Chromosome II"/>
</dbReference>
<dbReference type="KEGG" id="bbes:BESB_040610"/>
<feature type="compositionally biased region" description="Polar residues" evidence="1">
    <location>
        <begin position="11"/>
        <end position="38"/>
    </location>
</feature>